<accession>A0ABS2P676</accession>
<evidence type="ECO:0000259" key="8">
    <source>
        <dbReference type="Pfam" id="PF18158"/>
    </source>
</evidence>
<keyword evidence="5" id="KW-0560">Oxidoreductase</keyword>
<dbReference type="Proteomes" id="UP000741863">
    <property type="component" value="Unassembled WGS sequence"/>
</dbReference>
<comment type="caution">
    <text evidence="9">The sequence shown here is derived from an EMBL/GenBank/DDBJ whole genome shotgun (WGS) entry which is preliminary data.</text>
</comment>
<feature type="domain" description="Adaptive response protein AidB N-terminal" evidence="8">
    <location>
        <begin position="6"/>
        <end position="170"/>
    </location>
</feature>
<evidence type="ECO:0000256" key="3">
    <source>
        <dbReference type="ARBA" id="ARBA00022630"/>
    </source>
</evidence>
<comment type="similarity">
    <text evidence="2 5">Belongs to the acyl-CoA dehydrogenase family.</text>
</comment>
<proteinExistence type="inferred from homology"/>
<sequence>MNPSTQLPDTLGINYYEADQNLSFLLRQYVDVDSFEQLEPLLQQLGRVASEEIDPLASVADKHPPVLQTYNRRGERVNEVSYHPAYLELERIGYSQFGMSAMTHRAGVMGRNQPFKKIEKYALWTLFAQGEFGLCCPMSMTDAAATVLTNYANKEMKEKYVPRLTSTSMDDLFTAGQFMTEKHGGSDVGENTVSAKLKGDHFEIYGDKWFCSNVSGDVALVLARPEGAPEGSKGLAMFLVPKYLEDGTHNHYTILRLKDKLGTKDMASGEINFHGAIGYVVGSIENGFKQMMSMVNASRLSNAVRSTGIMRRSFLEAIETAKEREAFGGKLIDLPMMQENLVEMQLDVEAAQAMILYTAHQFDENDQNVEGAKEMMRILTPILKGYICKRARYVSAEAMEVRGGNGYIEEWVNPRLVRDAHLGSIWEGTTNIVALDVIRAMRKEQAGEVLLSRLRQTLTSLSESSELFTMAQSAVDAQITHVESVMQDVVKSTDRDVDAFARHFLELLYHTTVLVRFLEEAAVELKESKSYRKLYVFFQYYRRYLSHEPRSIQDARSTAAVSKRMLLWQPIFLEDVEGYGRYVLKQAVTM</sequence>
<evidence type="ECO:0000313" key="10">
    <source>
        <dbReference type="Proteomes" id="UP000741863"/>
    </source>
</evidence>
<keyword evidence="3 5" id="KW-0285">Flavoprotein</keyword>
<dbReference type="Gene3D" id="2.40.110.20">
    <property type="match status" value="1"/>
</dbReference>
<dbReference type="EMBL" id="JAFBEC010000001">
    <property type="protein sequence ID" value="MBM7630915.1"/>
    <property type="molecule type" value="Genomic_DNA"/>
</dbReference>
<dbReference type="SUPFAM" id="SSF56645">
    <property type="entry name" value="Acyl-CoA dehydrogenase NM domain-like"/>
    <property type="match status" value="1"/>
</dbReference>
<dbReference type="InterPro" id="IPR009075">
    <property type="entry name" value="AcylCo_DH/oxidase_C"/>
</dbReference>
<evidence type="ECO:0000256" key="2">
    <source>
        <dbReference type="ARBA" id="ARBA00009347"/>
    </source>
</evidence>
<dbReference type="InterPro" id="IPR041504">
    <property type="entry name" value="AidB_N"/>
</dbReference>
<reference evidence="9 10" key="1">
    <citation type="submission" date="2021-01" db="EMBL/GenBank/DDBJ databases">
        <title>Genomic Encyclopedia of Type Strains, Phase IV (KMG-IV): sequencing the most valuable type-strain genomes for metagenomic binning, comparative biology and taxonomic classification.</title>
        <authorList>
            <person name="Goeker M."/>
        </authorList>
    </citation>
    <scope>NUCLEOTIDE SEQUENCE [LARGE SCALE GENOMIC DNA]</scope>
    <source>
        <strain evidence="9 10">DSM 25540</strain>
    </source>
</reference>
<evidence type="ECO:0000256" key="5">
    <source>
        <dbReference type="RuleBase" id="RU362125"/>
    </source>
</evidence>
<evidence type="ECO:0000259" key="7">
    <source>
        <dbReference type="Pfam" id="PF02770"/>
    </source>
</evidence>
<protein>
    <submittedName>
        <fullName evidence="9">Alkylation response protein AidB-like acyl-CoA dehydrogenase</fullName>
    </submittedName>
</protein>
<feature type="domain" description="Acyl-CoA dehydrogenase/oxidase C-terminal" evidence="6">
    <location>
        <begin position="286"/>
        <end position="441"/>
    </location>
</feature>
<evidence type="ECO:0000259" key="6">
    <source>
        <dbReference type="Pfam" id="PF00441"/>
    </source>
</evidence>
<name>A0ABS2P676_9BACL</name>
<feature type="domain" description="Acyl-CoA oxidase/dehydrogenase middle" evidence="7">
    <location>
        <begin position="178"/>
        <end position="274"/>
    </location>
</feature>
<evidence type="ECO:0000256" key="4">
    <source>
        <dbReference type="ARBA" id="ARBA00022827"/>
    </source>
</evidence>
<dbReference type="InterPro" id="IPR006091">
    <property type="entry name" value="Acyl-CoA_Oxase/DH_mid-dom"/>
</dbReference>
<gene>
    <name evidence="9" type="ORF">JOD17_000006</name>
</gene>
<dbReference type="Pfam" id="PF18158">
    <property type="entry name" value="AidB_N"/>
    <property type="match status" value="1"/>
</dbReference>
<dbReference type="InterPro" id="IPR052904">
    <property type="entry name" value="Acyl-CoA_dehydrogenase-like"/>
</dbReference>
<dbReference type="PANTHER" id="PTHR42707:SF2">
    <property type="entry name" value="ACD11 DEHYDROGENASE"/>
    <property type="match status" value="1"/>
</dbReference>
<evidence type="ECO:0000313" key="9">
    <source>
        <dbReference type="EMBL" id="MBM7630915.1"/>
    </source>
</evidence>
<dbReference type="Gene3D" id="6.10.250.600">
    <property type="match status" value="1"/>
</dbReference>
<dbReference type="Gene3D" id="1.20.140.10">
    <property type="entry name" value="Butyryl-CoA Dehydrogenase, subunit A, domain 3"/>
    <property type="match status" value="1"/>
</dbReference>
<dbReference type="Pfam" id="PF02770">
    <property type="entry name" value="Acyl-CoA_dh_M"/>
    <property type="match status" value="1"/>
</dbReference>
<comment type="cofactor">
    <cofactor evidence="1 5">
        <name>FAD</name>
        <dbReference type="ChEBI" id="CHEBI:57692"/>
    </cofactor>
</comment>
<dbReference type="InterPro" id="IPR006089">
    <property type="entry name" value="Acyl-CoA_DH_CS"/>
</dbReference>
<dbReference type="InterPro" id="IPR009100">
    <property type="entry name" value="AcylCoA_DH/oxidase_NM_dom_sf"/>
</dbReference>
<dbReference type="PANTHER" id="PTHR42707">
    <property type="entry name" value="ACYL-COA DEHYDROGENASE"/>
    <property type="match status" value="1"/>
</dbReference>
<dbReference type="Pfam" id="PF00441">
    <property type="entry name" value="Acyl-CoA_dh_1"/>
    <property type="match status" value="1"/>
</dbReference>
<dbReference type="InterPro" id="IPR036250">
    <property type="entry name" value="AcylCo_DH-like_C"/>
</dbReference>
<dbReference type="PROSITE" id="PS00073">
    <property type="entry name" value="ACYL_COA_DH_2"/>
    <property type="match status" value="1"/>
</dbReference>
<keyword evidence="4 5" id="KW-0274">FAD</keyword>
<keyword evidence="10" id="KW-1185">Reference proteome</keyword>
<dbReference type="SUPFAM" id="SSF47203">
    <property type="entry name" value="Acyl-CoA dehydrogenase C-terminal domain-like"/>
    <property type="match status" value="1"/>
</dbReference>
<evidence type="ECO:0000256" key="1">
    <source>
        <dbReference type="ARBA" id="ARBA00001974"/>
    </source>
</evidence>
<organism evidence="9 10">
    <name type="scientific">Geomicrobium sediminis</name>
    <dbReference type="NCBI Taxonomy" id="1347788"/>
    <lineage>
        <taxon>Bacteria</taxon>
        <taxon>Bacillati</taxon>
        <taxon>Bacillota</taxon>
        <taxon>Bacilli</taxon>
        <taxon>Bacillales</taxon>
        <taxon>Geomicrobium</taxon>
    </lineage>
</organism>